<dbReference type="InParanoid" id="A0A1X7SNX6"/>
<name>A0A1X7SNX6_AMPQE</name>
<reference evidence="1" key="1">
    <citation type="submission" date="2017-05" db="UniProtKB">
        <authorList>
            <consortium name="EnsemblMetazoa"/>
        </authorList>
    </citation>
    <scope>IDENTIFICATION</scope>
</reference>
<sequence length="61" mass="7044">MYRDSSWIVLHDVVQPPFLRMAHTFRLFKCFLTLKNVLISVESAAFSSPIKPESSEFCILP</sequence>
<organism evidence="1">
    <name type="scientific">Amphimedon queenslandica</name>
    <name type="common">Sponge</name>
    <dbReference type="NCBI Taxonomy" id="400682"/>
    <lineage>
        <taxon>Eukaryota</taxon>
        <taxon>Metazoa</taxon>
        <taxon>Porifera</taxon>
        <taxon>Demospongiae</taxon>
        <taxon>Heteroscleromorpha</taxon>
        <taxon>Haplosclerida</taxon>
        <taxon>Niphatidae</taxon>
        <taxon>Amphimedon</taxon>
    </lineage>
</organism>
<dbReference type="AlphaFoldDB" id="A0A1X7SNX6"/>
<evidence type="ECO:0000313" key="1">
    <source>
        <dbReference type="EnsemblMetazoa" id="Aqu2.1.03771_001"/>
    </source>
</evidence>
<proteinExistence type="predicted"/>
<dbReference type="EnsemblMetazoa" id="Aqu2.1.03771_001">
    <property type="protein sequence ID" value="Aqu2.1.03771_001"/>
    <property type="gene ID" value="Aqu2.1.03771"/>
</dbReference>
<accession>A0A1X7SNX6</accession>
<protein>
    <submittedName>
        <fullName evidence="1">Uncharacterized protein</fullName>
    </submittedName>
</protein>